<sequence>MKIRIELENLNTSTDEINKLEIELEEANATFNILLNESTRRLKLLVKKLGSSIEKARPYHEAVEAARKAQIECQAAAVKYQRANEIHAAAKETVALAEQRFMSNSHEWQFDNAWQEMLNHATLKVMDAEKNKAESVVEHQRRAAIFNAAEKRVQELEDKYRSSINKSRRYFEEKQVCQDQLETQKGRIQQLQAQLQHCKTTYANSLRKLEQISEDIHRQRGDFHAPPPPGPRQPGVGCDISEMKRSNIINLSNKMNSMVPHELPDFSVELEKCGYPSFSSSAVPSSTVSEKDPDEQDDFDLEELRQKVKTLAVRPVEGGDGQPTDTNWEQELHTTVDKLDHLMMIRELSASQKNPNSLPNSPMHDSKVVSKFSSPSSPKPIKRLEKADPLPLANVSMFMLPTSDVPSKQQRRRKLSQ</sequence>
<dbReference type="Pfam" id="PF05276">
    <property type="entry name" value="SH3BP5"/>
    <property type="match status" value="1"/>
</dbReference>
<gene>
    <name evidence="6" type="primary">CSON003195</name>
</gene>
<evidence type="ECO:0000256" key="1">
    <source>
        <dbReference type="ARBA" id="ARBA00007796"/>
    </source>
</evidence>
<evidence type="ECO:0000256" key="2">
    <source>
        <dbReference type="ARBA" id="ARBA00023054"/>
    </source>
</evidence>
<dbReference type="GO" id="GO:0035556">
    <property type="term" value="P:intracellular signal transduction"/>
    <property type="evidence" value="ECO:0007669"/>
    <property type="project" value="InterPro"/>
</dbReference>
<evidence type="ECO:0000313" key="6">
    <source>
        <dbReference type="EMBL" id="SSX31031.1"/>
    </source>
</evidence>
<feature type="region of interest" description="Disordered" evidence="4">
    <location>
        <begin position="352"/>
        <end position="386"/>
    </location>
</feature>
<comment type="similarity">
    <text evidence="1">Belongs to the SH3BP5 family.</text>
</comment>
<dbReference type="VEuPathDB" id="VectorBase:CSON003195"/>
<dbReference type="InterPro" id="IPR007940">
    <property type="entry name" value="SH3BP5"/>
</dbReference>
<reference evidence="5" key="1">
    <citation type="submission" date="2018-04" db="EMBL/GenBank/DDBJ databases">
        <authorList>
            <person name="Go L.Y."/>
            <person name="Mitchell J.A."/>
        </authorList>
    </citation>
    <scope>NUCLEOTIDE SEQUENCE</scope>
    <source>
        <tissue evidence="5">Whole organism</tissue>
    </source>
</reference>
<dbReference type="AlphaFoldDB" id="A0A336MN88"/>
<feature type="coiled-coil region" evidence="3">
    <location>
        <begin position="3"/>
        <end position="37"/>
    </location>
</feature>
<accession>A0A336MN88</accession>
<dbReference type="PANTHER" id="PTHR19423">
    <property type="entry name" value="SH3 DOMAIN-BINDING PROTEIN 5"/>
    <property type="match status" value="1"/>
</dbReference>
<dbReference type="EMBL" id="UFQS01001564">
    <property type="protein sequence ID" value="SSX11464.1"/>
    <property type="molecule type" value="Genomic_DNA"/>
</dbReference>
<organism evidence="6">
    <name type="scientific">Culicoides sonorensis</name>
    <name type="common">Biting midge</name>
    <dbReference type="NCBI Taxonomy" id="179676"/>
    <lineage>
        <taxon>Eukaryota</taxon>
        <taxon>Metazoa</taxon>
        <taxon>Ecdysozoa</taxon>
        <taxon>Arthropoda</taxon>
        <taxon>Hexapoda</taxon>
        <taxon>Insecta</taxon>
        <taxon>Pterygota</taxon>
        <taxon>Neoptera</taxon>
        <taxon>Endopterygota</taxon>
        <taxon>Diptera</taxon>
        <taxon>Nematocera</taxon>
        <taxon>Chironomoidea</taxon>
        <taxon>Ceratopogonidae</taxon>
        <taxon>Ceratopogoninae</taxon>
        <taxon>Culicoides</taxon>
        <taxon>Monoculicoides</taxon>
    </lineage>
</organism>
<evidence type="ECO:0000256" key="4">
    <source>
        <dbReference type="SAM" id="MobiDB-lite"/>
    </source>
</evidence>
<evidence type="ECO:0000313" key="5">
    <source>
        <dbReference type="EMBL" id="SSX11464.1"/>
    </source>
</evidence>
<reference evidence="6" key="2">
    <citation type="submission" date="2018-07" db="EMBL/GenBank/DDBJ databases">
        <authorList>
            <person name="Quirk P.G."/>
            <person name="Krulwich T.A."/>
        </authorList>
    </citation>
    <scope>NUCLEOTIDE SEQUENCE</scope>
</reference>
<dbReference type="EMBL" id="UFQT01001564">
    <property type="protein sequence ID" value="SSX31031.1"/>
    <property type="molecule type" value="Genomic_DNA"/>
</dbReference>
<keyword evidence="2 3" id="KW-0175">Coiled coil</keyword>
<dbReference type="GO" id="GO:0004860">
    <property type="term" value="F:protein kinase inhibitor activity"/>
    <property type="evidence" value="ECO:0007669"/>
    <property type="project" value="TreeGrafter"/>
</dbReference>
<dbReference type="GO" id="GO:0005737">
    <property type="term" value="C:cytoplasm"/>
    <property type="evidence" value="ECO:0007669"/>
    <property type="project" value="TreeGrafter"/>
</dbReference>
<dbReference type="OMA" id="AQIECQK"/>
<protein>
    <submittedName>
        <fullName evidence="6">CSON003195 protein</fullName>
    </submittedName>
</protein>
<evidence type="ECO:0000256" key="3">
    <source>
        <dbReference type="SAM" id="Coils"/>
    </source>
</evidence>
<proteinExistence type="inferred from homology"/>
<dbReference type="PANTHER" id="PTHR19423:SF1">
    <property type="entry name" value="SH3 DOMAIN-BINDING PROTEIN 5"/>
    <property type="match status" value="1"/>
</dbReference>
<name>A0A336MN88_CULSO</name>
<feature type="coiled-coil region" evidence="3">
    <location>
        <begin position="146"/>
        <end position="201"/>
    </location>
</feature>